<dbReference type="GO" id="GO:0016301">
    <property type="term" value="F:kinase activity"/>
    <property type="evidence" value="ECO:0007669"/>
    <property type="project" value="UniProtKB-KW"/>
</dbReference>
<dbReference type="PANTHER" id="PTHR43190:SF3">
    <property type="entry name" value="N-ACETYL-D-GLUCOSAMINE KINASE"/>
    <property type="match status" value="1"/>
</dbReference>
<dbReference type="InterPro" id="IPR052519">
    <property type="entry name" value="Euk-type_GlcNAc_Kinase"/>
</dbReference>
<feature type="domain" description="ATPase BadF/BadG/BcrA/BcrD type" evidence="1">
    <location>
        <begin position="6"/>
        <end position="303"/>
    </location>
</feature>
<dbReference type="Proteomes" id="UP001596189">
    <property type="component" value="Unassembled WGS sequence"/>
</dbReference>
<keyword evidence="3" id="KW-1185">Reference proteome</keyword>
<dbReference type="SUPFAM" id="SSF53067">
    <property type="entry name" value="Actin-like ATPase domain"/>
    <property type="match status" value="2"/>
</dbReference>
<evidence type="ECO:0000313" key="2">
    <source>
        <dbReference type="EMBL" id="MFC6006951.1"/>
    </source>
</evidence>
<name>A0ABW1JCG2_9ACTN</name>
<accession>A0ABW1JCG2</accession>
<dbReference type="RefSeq" id="WP_378226996.1">
    <property type="nucleotide sequence ID" value="NZ_JBHSRD010000003.1"/>
</dbReference>
<protein>
    <submittedName>
        <fullName evidence="2">N-acetylglucosamine kinase</fullName>
    </submittedName>
</protein>
<dbReference type="EMBL" id="JBHSRD010000003">
    <property type="protein sequence ID" value="MFC6006951.1"/>
    <property type="molecule type" value="Genomic_DNA"/>
</dbReference>
<comment type="caution">
    <text evidence="2">The sequence shown here is derived from an EMBL/GenBank/DDBJ whole genome shotgun (WGS) entry which is preliminary data.</text>
</comment>
<organism evidence="2 3">
    <name type="scientific">Angustibacter luteus</name>
    <dbReference type="NCBI Taxonomy" id="658456"/>
    <lineage>
        <taxon>Bacteria</taxon>
        <taxon>Bacillati</taxon>
        <taxon>Actinomycetota</taxon>
        <taxon>Actinomycetes</taxon>
        <taxon>Kineosporiales</taxon>
        <taxon>Kineosporiaceae</taxon>
    </lineage>
</organism>
<evidence type="ECO:0000313" key="3">
    <source>
        <dbReference type="Proteomes" id="UP001596189"/>
    </source>
</evidence>
<keyword evidence="2" id="KW-0808">Transferase</keyword>
<dbReference type="InterPro" id="IPR002731">
    <property type="entry name" value="ATPase_BadF"/>
</dbReference>
<sequence length="329" mass="33092">MPDLVLGLDGGNSKTDVVLADSTGRVLARRRGPGTRSHVDGIATMVDGLAVLVDEVRAGAGIAPSQPVAVGAFYIANLDLPEAEREAQQAIAARGLASRVVVGNDTVAVLHAGAPDGWGVAVVSGAGINAIGVDPAGTVARFLALGEATGDWGGGWAVSVSGIGAAVRAGDGRGAATLLGDRLAKHFDRTSVEQVAIDVADGTIRQHDVITAAPVVFRAAVDGDDVAAAIVHRLGDEVVEFVRAAVNRLGLNDIDVPVVLGGGTLQHGPTLLLDHITAQLAHQVPRALPRVLDVPPVAGALLSALATAGAGHDVLARARAALTARDAGT</sequence>
<dbReference type="Pfam" id="PF01869">
    <property type="entry name" value="BcrAD_BadFG"/>
    <property type="match status" value="1"/>
</dbReference>
<keyword evidence="2" id="KW-0418">Kinase</keyword>
<dbReference type="Gene3D" id="3.30.420.40">
    <property type="match status" value="2"/>
</dbReference>
<dbReference type="InterPro" id="IPR043129">
    <property type="entry name" value="ATPase_NBD"/>
</dbReference>
<gene>
    <name evidence="2" type="ORF">ACFQDO_07390</name>
</gene>
<reference evidence="3" key="1">
    <citation type="journal article" date="2019" name="Int. J. Syst. Evol. Microbiol.">
        <title>The Global Catalogue of Microorganisms (GCM) 10K type strain sequencing project: providing services to taxonomists for standard genome sequencing and annotation.</title>
        <authorList>
            <consortium name="The Broad Institute Genomics Platform"/>
            <consortium name="The Broad Institute Genome Sequencing Center for Infectious Disease"/>
            <person name="Wu L."/>
            <person name="Ma J."/>
        </authorList>
    </citation>
    <scope>NUCLEOTIDE SEQUENCE [LARGE SCALE GENOMIC DNA]</scope>
    <source>
        <strain evidence="3">KACC 14249</strain>
    </source>
</reference>
<evidence type="ECO:0000259" key="1">
    <source>
        <dbReference type="Pfam" id="PF01869"/>
    </source>
</evidence>
<proteinExistence type="predicted"/>
<dbReference type="PANTHER" id="PTHR43190">
    <property type="entry name" value="N-ACETYL-D-GLUCOSAMINE KINASE"/>
    <property type="match status" value="1"/>
</dbReference>